<proteinExistence type="predicted"/>
<name>A0A0U1QWP2_YERP3</name>
<dbReference type="RefSeq" id="WP_012105920.1">
    <property type="nucleotide sequence ID" value="NC_009708.1"/>
</dbReference>
<dbReference type="HOGENOM" id="CLU_055611_0_1_6"/>
<organism evidence="1 2">
    <name type="scientific">Yersinia pseudotuberculosis serotype O:1b (strain IP 31758)</name>
    <dbReference type="NCBI Taxonomy" id="349747"/>
    <lineage>
        <taxon>Bacteria</taxon>
        <taxon>Pseudomonadati</taxon>
        <taxon>Pseudomonadota</taxon>
        <taxon>Gammaproteobacteria</taxon>
        <taxon>Enterobacterales</taxon>
        <taxon>Yersiniaceae</taxon>
        <taxon>Yersinia</taxon>
    </lineage>
</organism>
<evidence type="ECO:0000313" key="2">
    <source>
        <dbReference type="Proteomes" id="UP000002412"/>
    </source>
</evidence>
<evidence type="ECO:0000313" key="1">
    <source>
        <dbReference type="EMBL" id="ABS47015.1"/>
    </source>
</evidence>
<dbReference type="AlphaFoldDB" id="A0A0U1QWP2"/>
<protein>
    <recommendedName>
        <fullName evidence="3">DUF3289 family protein</fullName>
    </recommendedName>
</protein>
<dbReference type="Pfam" id="PF11692">
    <property type="entry name" value="DUF3289"/>
    <property type="match status" value="1"/>
</dbReference>
<evidence type="ECO:0008006" key="3">
    <source>
        <dbReference type="Google" id="ProtNLM"/>
    </source>
</evidence>
<dbReference type="EMBL" id="CP000720">
    <property type="protein sequence ID" value="ABS47015.1"/>
    <property type="molecule type" value="Genomic_DNA"/>
</dbReference>
<dbReference type="InterPro" id="IPR017483">
    <property type="entry name" value="CHP03034"/>
</dbReference>
<dbReference type="NCBIfam" id="TIGR03034">
    <property type="entry name" value="YPO3983 family protein"/>
    <property type="match status" value="1"/>
</dbReference>
<dbReference type="Proteomes" id="UP000002412">
    <property type="component" value="Chromosome"/>
</dbReference>
<gene>
    <name evidence="1" type="ordered locus">YpsIP31758_4043</name>
</gene>
<accession>A0A0U1QWP2</accession>
<dbReference type="KEGG" id="ypi:YpsIP31758_4043"/>
<reference evidence="1 2" key="1">
    <citation type="journal article" date="2007" name="PLoS Genet.">
        <title>The complete genome sequence of Yersinia pseudotuberculosis IP31758, the causative agent of Far East scarlet-like fever.</title>
        <authorList>
            <person name="Eppinger M."/>
            <person name="Rosovitz M.J."/>
            <person name="Fricke W.F."/>
            <person name="Rasko D.A."/>
            <person name="Kokorina G."/>
            <person name="Fayolle C."/>
            <person name="Lindler L.E."/>
            <person name="Carniel E."/>
            <person name="Ravel J."/>
        </authorList>
    </citation>
    <scope>NUCLEOTIDE SEQUENCE [LARGE SCALE GENOMIC DNA]</scope>
    <source>
        <strain evidence="1 2">IP 31758</strain>
    </source>
</reference>
<sequence length="282" mass="33195">MSEATKVTVQALSFPCTVFRTQRRMDDYGADDMRCGDLSETELKTNFNMRDVSTKANPYTLTKITAFKQLQYMHYSVDEKIEKVTRQECVRILFDEFRSLSQSFSIYGPYKHLIEKMITHMQNGNGAPFRNMSLDSALKEQIFGDKSNKSSLLKIKEIIERGIDWDKNIFPENLMPSFGDMQKTILPKFDRSQDRFNGLGITVHDTYATHITIESLHIEKDSYRAIVHYNVQDHFGLDNQDIMKYRNLRFFRLWFVLQRYNQFGYKPFMTDMKATVEIKGRK</sequence>